<evidence type="ECO:0000256" key="1">
    <source>
        <dbReference type="SAM" id="Phobius"/>
    </source>
</evidence>
<keyword evidence="3" id="KW-1185">Reference proteome</keyword>
<evidence type="ECO:0000313" key="2">
    <source>
        <dbReference type="EMBL" id="KYG32085.1"/>
    </source>
</evidence>
<feature type="transmembrane region" description="Helical" evidence="1">
    <location>
        <begin position="7"/>
        <end position="25"/>
    </location>
</feature>
<dbReference type="STRING" id="519424.AZF04_04755"/>
<accession>A0A162E977</accession>
<sequence>MKRKASTLLPLLFVISVFLFFIFYFTTYSLKETLTYFPPHPQLSYAEAFTNLELESVIDENQYKLKWTTQSLLEQNAYLRQDVSLLFEDGYLKDIQSTWKENTEAIIQTKEVKGEDIGQYRSITFHHAEIHQDNQPITSVQTLSSTYLYLIDSPLKKISAFKNPNNLEEKETKRTIDYLVDERQKIELKSLLETFQLNSDDFQIISLTDLPLYEEEGYPYIDKEKTSQFLGGLWEGLYQEYVLSIEKEDGSLISPIGSTTPYILFSKEAKEAKEVLILLRTADGEPILLRQAIS</sequence>
<reference evidence="2" key="1">
    <citation type="submission" date="2016-02" db="EMBL/GenBank/DDBJ databases">
        <title>Genome sequence of Bacillus trypoxylicola KCTC 13244(T).</title>
        <authorList>
            <person name="Jeong H."/>
            <person name="Park S.-H."/>
            <person name="Choi S.-K."/>
        </authorList>
    </citation>
    <scope>NUCLEOTIDE SEQUENCE [LARGE SCALE GENOMIC DNA]</scope>
    <source>
        <strain evidence="2">KCTC 13244</strain>
    </source>
</reference>
<evidence type="ECO:0000313" key="3">
    <source>
        <dbReference type="Proteomes" id="UP000075806"/>
    </source>
</evidence>
<protein>
    <submittedName>
        <fullName evidence="2">Uncharacterized protein</fullName>
    </submittedName>
</protein>
<dbReference type="EMBL" id="LTAO01000012">
    <property type="protein sequence ID" value="KYG32085.1"/>
    <property type="molecule type" value="Genomic_DNA"/>
</dbReference>
<keyword evidence="1" id="KW-0472">Membrane</keyword>
<dbReference type="AlphaFoldDB" id="A0A162E977"/>
<comment type="caution">
    <text evidence="2">The sequence shown here is derived from an EMBL/GenBank/DDBJ whole genome shotgun (WGS) entry which is preliminary data.</text>
</comment>
<name>A0A162E977_9BACI</name>
<dbReference type="RefSeq" id="WP_061948410.1">
    <property type="nucleotide sequence ID" value="NZ_LTAO01000012.1"/>
</dbReference>
<keyword evidence="1" id="KW-0812">Transmembrane</keyword>
<gene>
    <name evidence="2" type="ORF">AZF04_04755</name>
</gene>
<keyword evidence="1" id="KW-1133">Transmembrane helix</keyword>
<dbReference type="Proteomes" id="UP000075806">
    <property type="component" value="Unassembled WGS sequence"/>
</dbReference>
<proteinExistence type="predicted"/>
<organism evidence="2 3">
    <name type="scientific">Alkalihalobacillus trypoxylicola</name>
    <dbReference type="NCBI Taxonomy" id="519424"/>
    <lineage>
        <taxon>Bacteria</taxon>
        <taxon>Bacillati</taxon>
        <taxon>Bacillota</taxon>
        <taxon>Bacilli</taxon>
        <taxon>Bacillales</taxon>
        <taxon>Bacillaceae</taxon>
        <taxon>Alkalihalobacillus</taxon>
    </lineage>
</organism>
<dbReference type="OrthoDB" id="2959394at2"/>